<feature type="region of interest" description="Disordered" evidence="1">
    <location>
        <begin position="281"/>
        <end position="314"/>
    </location>
</feature>
<name>A0ABP0HR31_9DINO</name>
<feature type="region of interest" description="Disordered" evidence="1">
    <location>
        <begin position="15"/>
        <end position="39"/>
    </location>
</feature>
<feature type="compositionally biased region" description="Low complexity" evidence="1">
    <location>
        <begin position="364"/>
        <end position="388"/>
    </location>
</feature>
<protein>
    <submittedName>
        <fullName evidence="2">Uncharacterized protein</fullName>
    </submittedName>
</protein>
<organism evidence="2 3">
    <name type="scientific">Durusdinium trenchii</name>
    <dbReference type="NCBI Taxonomy" id="1381693"/>
    <lineage>
        <taxon>Eukaryota</taxon>
        <taxon>Sar</taxon>
        <taxon>Alveolata</taxon>
        <taxon>Dinophyceae</taxon>
        <taxon>Suessiales</taxon>
        <taxon>Symbiodiniaceae</taxon>
        <taxon>Durusdinium</taxon>
    </lineage>
</organism>
<dbReference type="EMBL" id="CAXAMM010001547">
    <property type="protein sequence ID" value="CAK8992332.1"/>
    <property type="molecule type" value="Genomic_DNA"/>
</dbReference>
<feature type="region of interest" description="Disordered" evidence="1">
    <location>
        <begin position="348"/>
        <end position="400"/>
    </location>
</feature>
<keyword evidence="3" id="KW-1185">Reference proteome</keyword>
<evidence type="ECO:0000313" key="2">
    <source>
        <dbReference type="EMBL" id="CAK8992332.1"/>
    </source>
</evidence>
<feature type="region of interest" description="Disordered" evidence="1">
    <location>
        <begin position="178"/>
        <end position="202"/>
    </location>
</feature>
<feature type="region of interest" description="Disordered" evidence="1">
    <location>
        <begin position="81"/>
        <end position="158"/>
    </location>
</feature>
<comment type="caution">
    <text evidence="2">The sequence shown here is derived from an EMBL/GenBank/DDBJ whole genome shotgun (WGS) entry which is preliminary data.</text>
</comment>
<reference evidence="2 3" key="1">
    <citation type="submission" date="2024-02" db="EMBL/GenBank/DDBJ databases">
        <authorList>
            <person name="Chen Y."/>
            <person name="Shah S."/>
            <person name="Dougan E. K."/>
            <person name="Thang M."/>
            <person name="Chan C."/>
        </authorList>
    </citation>
    <scope>NUCLEOTIDE SEQUENCE [LARGE SCALE GENOMIC DNA]</scope>
</reference>
<feature type="compositionally biased region" description="Low complexity" evidence="1">
    <location>
        <begin position="282"/>
        <end position="292"/>
    </location>
</feature>
<evidence type="ECO:0000313" key="3">
    <source>
        <dbReference type="Proteomes" id="UP001642464"/>
    </source>
</evidence>
<gene>
    <name evidence="2" type="ORF">SCF082_LOCUS3063</name>
</gene>
<evidence type="ECO:0000256" key="1">
    <source>
        <dbReference type="SAM" id="MobiDB-lite"/>
    </source>
</evidence>
<dbReference type="Proteomes" id="UP001642464">
    <property type="component" value="Unassembled WGS sequence"/>
</dbReference>
<feature type="compositionally biased region" description="Polar residues" evidence="1">
    <location>
        <begin position="182"/>
        <end position="192"/>
    </location>
</feature>
<proteinExistence type="predicted"/>
<feature type="compositionally biased region" description="Basic and acidic residues" evidence="1">
    <location>
        <begin position="101"/>
        <end position="118"/>
    </location>
</feature>
<sequence>MPMVPPLPTFPQVPMVGGLQPALPAPADPGQAGGRDGGGGMTSLLQPVQEQAWGMLAGLEQPYPGMWGTGISADQLPVAPQGRREELPEGGVSVKGPGGVDPRENGGGRERVLEETKGSVKSSPLNPWSAEKMRELHVQARSSDPRGQGQQPRDGGDQVERLRERCLKEAEAKFQEEVRKLGQQSSNSSFQSAVEAPGGKVQGDRLQPGGEAAGDVKTTAPIVNVAMTVGVPAEGPYGDEDGVGRWLPMELVKETWEWHHMRLQEQLSNLVDGVEESGYMGAAASSSSSTTTGQQRGSKAVREDSPPVKSPPVLPKYVQGVPGPLPKSPPVLPKYVQHVNETIEGLKTGYYPRKSPPPGPMNDAGAKAAARGTAAMGTTSKGSSSCSGQEVSKRPARMGSAWPEEYPPWVVAPKLGPLPHPSEGPRDDPHRAYPSPWDRPHWPPVPRLVPPVGDEGDTLVIQPSLWWNQELFDKVQRLVDEEATKFRPVPRTDAWDYLRLPLETWMVRRHSLRVQRFHPEHRSTPEDMRDLEYLRVTVAWLLNQNTMKFSERLIYVDAEWHKDGLPNLHGKWCGFSFFLVKDRVHVAT</sequence>
<accession>A0ABP0HR31</accession>